<dbReference type="AlphaFoldDB" id="A0A1Y3R0R9"/>
<dbReference type="Proteomes" id="UP000195772">
    <property type="component" value="Unassembled WGS sequence"/>
</dbReference>
<dbReference type="Proteomes" id="UP000322940">
    <property type="component" value="Unassembled WGS sequence"/>
</dbReference>
<reference evidence="2" key="2">
    <citation type="journal article" date="2018" name="BMC Genomics">
        <title>Whole genome sequencing and function prediction of 133 gut anaerobes isolated from chicken caecum in pure cultures.</title>
        <authorList>
            <person name="Medvecky M."/>
            <person name="Cejkova D."/>
            <person name="Polansky O."/>
            <person name="Karasova D."/>
            <person name="Kubasova T."/>
            <person name="Cizek A."/>
            <person name="Rychlik I."/>
        </authorList>
    </citation>
    <scope>NUCLEOTIDE SEQUENCE</scope>
    <source>
        <strain evidence="2">An90</strain>
    </source>
</reference>
<organism evidence="2 3">
    <name type="scientific">Alistipes onderdonkii</name>
    <dbReference type="NCBI Taxonomy" id="328813"/>
    <lineage>
        <taxon>Bacteria</taxon>
        <taxon>Pseudomonadati</taxon>
        <taxon>Bacteroidota</taxon>
        <taxon>Bacteroidia</taxon>
        <taxon>Bacteroidales</taxon>
        <taxon>Rikenellaceae</taxon>
        <taxon>Alistipes</taxon>
    </lineage>
</organism>
<name>A0A1Y3R0R9_9BACT</name>
<accession>A0A1Y3R0R9</accession>
<reference evidence="3" key="1">
    <citation type="submission" date="2017-04" db="EMBL/GenBank/DDBJ databases">
        <title>Function of individual gut microbiota members based on whole genome sequencing of pure cultures obtained from chicken caecum.</title>
        <authorList>
            <person name="Medvecky M."/>
            <person name="Cejkova D."/>
            <person name="Polansky O."/>
            <person name="Karasova D."/>
            <person name="Kubasova T."/>
            <person name="Cizek A."/>
            <person name="Rychlik I."/>
        </authorList>
    </citation>
    <scope>NUCLEOTIDE SEQUENCE [LARGE SCALE GENOMIC DNA]</scope>
    <source>
        <strain evidence="3">An90</strain>
    </source>
</reference>
<protein>
    <submittedName>
        <fullName evidence="2">Uncharacterized protein</fullName>
    </submittedName>
</protein>
<gene>
    <name evidence="2" type="ORF">B5G41_02625</name>
    <name evidence="1" type="ORF">F2Y10_15245</name>
</gene>
<evidence type="ECO:0000313" key="1">
    <source>
        <dbReference type="EMBL" id="KAA2375373.1"/>
    </source>
</evidence>
<comment type="caution">
    <text evidence="2">The sequence shown here is derived from an EMBL/GenBank/DDBJ whole genome shotgun (WGS) entry which is preliminary data.</text>
</comment>
<proteinExistence type="predicted"/>
<dbReference type="EMBL" id="NFHB01000002">
    <property type="protein sequence ID" value="OUN04227.1"/>
    <property type="molecule type" value="Genomic_DNA"/>
</dbReference>
<evidence type="ECO:0000313" key="2">
    <source>
        <dbReference type="EMBL" id="OUN04227.1"/>
    </source>
</evidence>
<dbReference type="OrthoDB" id="1003648at2"/>
<evidence type="ECO:0000313" key="3">
    <source>
        <dbReference type="Proteomes" id="UP000195772"/>
    </source>
</evidence>
<sequence>METTPLRSKILDTIIRKSTLKQRVFDNTFAAFNELKETLLEMASEMDDELDGKLDRRVRLEYRDRGKFEAQLQVANDILIFQMHTDVFEFDANHLIWQNPYVQSDRENSYCGLINIYNFLSDSFKFNRNADEGYLIGRIFINRERRYFVEGKQQTSMRAMNFGKAEIDREALIAILEPAIWFALNFDLLMPPYEDNKRVTVDQFNTKMDNSKFVTGKRLGYDFEVEDI</sequence>
<dbReference type="RefSeq" id="WP_018694695.1">
    <property type="nucleotide sequence ID" value="NZ_AP025562.1"/>
</dbReference>
<evidence type="ECO:0000313" key="4">
    <source>
        <dbReference type="Proteomes" id="UP000322940"/>
    </source>
</evidence>
<dbReference type="eggNOG" id="ENOG50324R0">
    <property type="taxonomic scope" value="Bacteria"/>
</dbReference>
<dbReference type="EMBL" id="VVXH01000023">
    <property type="protein sequence ID" value="KAA2375373.1"/>
    <property type="molecule type" value="Genomic_DNA"/>
</dbReference>
<reference evidence="1 4" key="3">
    <citation type="journal article" date="2019" name="Nat. Med.">
        <title>A library of human gut bacterial isolates paired with longitudinal multiomics data enables mechanistic microbiome research.</title>
        <authorList>
            <person name="Poyet M."/>
            <person name="Groussin M."/>
            <person name="Gibbons S.M."/>
            <person name="Avila-Pacheco J."/>
            <person name="Jiang X."/>
            <person name="Kearney S.M."/>
            <person name="Perrotta A.R."/>
            <person name="Berdy B."/>
            <person name="Zhao S."/>
            <person name="Lieberman T.D."/>
            <person name="Swanson P.K."/>
            <person name="Smith M."/>
            <person name="Roesemann S."/>
            <person name="Alexander J.E."/>
            <person name="Rich S.A."/>
            <person name="Livny J."/>
            <person name="Vlamakis H."/>
            <person name="Clish C."/>
            <person name="Bullock K."/>
            <person name="Deik A."/>
            <person name="Scott J."/>
            <person name="Pierce K.A."/>
            <person name="Xavier R.J."/>
            <person name="Alm E.J."/>
        </authorList>
    </citation>
    <scope>NUCLEOTIDE SEQUENCE [LARGE SCALE GENOMIC DNA]</scope>
    <source>
        <strain evidence="1 4">BIOML-A266</strain>
    </source>
</reference>